<feature type="active site" evidence="8">
    <location>
        <position position="388"/>
    </location>
</feature>
<dbReference type="PANTHER" id="PTHR11469">
    <property type="entry name" value="GLUCOSE-6-PHOSPHATE ISOMERASE"/>
    <property type="match status" value="1"/>
</dbReference>
<dbReference type="UniPathway" id="UPA00138"/>
<feature type="active site" description="Proton donor" evidence="8">
    <location>
        <position position="357"/>
    </location>
</feature>
<evidence type="ECO:0000256" key="6">
    <source>
        <dbReference type="ARBA" id="ARBA00023235"/>
    </source>
</evidence>
<evidence type="ECO:0000313" key="11">
    <source>
        <dbReference type="Proteomes" id="UP000021053"/>
    </source>
</evidence>
<evidence type="ECO:0000256" key="5">
    <source>
        <dbReference type="ARBA" id="ARBA00023152"/>
    </source>
</evidence>
<dbReference type="HOGENOM" id="CLU_017947_3_1_11"/>
<dbReference type="GO" id="GO:0051156">
    <property type="term" value="P:glucose 6-phosphate metabolic process"/>
    <property type="evidence" value="ECO:0007669"/>
    <property type="project" value="TreeGrafter"/>
</dbReference>
<comment type="catalytic activity">
    <reaction evidence="7 8 9">
        <text>alpha-D-glucose 6-phosphate = beta-D-fructose 6-phosphate</text>
        <dbReference type="Rhea" id="RHEA:11816"/>
        <dbReference type="ChEBI" id="CHEBI:57634"/>
        <dbReference type="ChEBI" id="CHEBI:58225"/>
        <dbReference type="EC" id="5.3.1.9"/>
    </reaction>
</comment>
<dbReference type="HAMAP" id="MF_00473">
    <property type="entry name" value="G6P_isomerase"/>
    <property type="match status" value="1"/>
</dbReference>
<dbReference type="PROSITE" id="PS00765">
    <property type="entry name" value="P_GLUCOSE_ISOMERASE_1"/>
    <property type="match status" value="1"/>
</dbReference>
<dbReference type="NCBIfam" id="NF001211">
    <property type="entry name" value="PRK00179.1"/>
    <property type="match status" value="1"/>
</dbReference>
<keyword evidence="6 8" id="KW-0413">Isomerase</keyword>
<evidence type="ECO:0000256" key="3">
    <source>
        <dbReference type="ARBA" id="ARBA00022432"/>
    </source>
</evidence>
<dbReference type="FunFam" id="3.40.50.10490:FF:000018">
    <property type="entry name" value="Glucose-6-phosphate isomerase"/>
    <property type="match status" value="1"/>
</dbReference>
<comment type="similarity">
    <text evidence="2 8 9">Belongs to the GPI family.</text>
</comment>
<evidence type="ECO:0000256" key="8">
    <source>
        <dbReference type="HAMAP-Rule" id="MF_00473"/>
    </source>
</evidence>
<accession>A0A011AIG8</accession>
<dbReference type="PROSITE" id="PS51463">
    <property type="entry name" value="P_GLUCOSE_ISOMERASE_3"/>
    <property type="match status" value="1"/>
</dbReference>
<reference evidence="10 11" key="1">
    <citation type="submission" date="2013-07" db="EMBL/GenBank/DDBJ databases">
        <authorList>
            <consortium name="DOE Joint Genome Institute"/>
            <person name="Eisen J."/>
            <person name="Huntemann M."/>
            <person name="Han J."/>
            <person name="Chen A."/>
            <person name="Kyrpides N."/>
            <person name="Mavromatis K."/>
            <person name="Markowitz V."/>
            <person name="Palaniappan K."/>
            <person name="Ivanova N."/>
            <person name="Schaumberg A."/>
            <person name="Pati A."/>
            <person name="Liolios K."/>
            <person name="Nordberg H.P."/>
            <person name="Cantor M.N."/>
            <person name="Hua S.X."/>
            <person name="Woyke T."/>
        </authorList>
    </citation>
    <scope>NUCLEOTIDE SEQUENCE [LARGE SCALE GENOMIC DNA]</scope>
    <source>
        <strain evidence="10 11">DSM 44712</strain>
    </source>
</reference>
<dbReference type="PATRIC" id="fig|927661.3.peg.2868"/>
<dbReference type="Gene3D" id="3.40.50.10490">
    <property type="entry name" value="Glucose-6-phosphate isomerase like protein, domain 1"/>
    <property type="match status" value="2"/>
</dbReference>
<dbReference type="GO" id="GO:0006094">
    <property type="term" value="P:gluconeogenesis"/>
    <property type="evidence" value="ECO:0007669"/>
    <property type="project" value="UniProtKB-UniRule"/>
</dbReference>
<dbReference type="GO" id="GO:0048029">
    <property type="term" value="F:monosaccharide binding"/>
    <property type="evidence" value="ECO:0007669"/>
    <property type="project" value="TreeGrafter"/>
</dbReference>
<dbReference type="InterPro" id="IPR035482">
    <property type="entry name" value="SIS_PGI_2"/>
</dbReference>
<keyword evidence="3 8" id="KW-0312">Gluconeogenesis</keyword>
<dbReference type="Proteomes" id="UP000021053">
    <property type="component" value="Unassembled WGS sequence"/>
</dbReference>
<dbReference type="EMBL" id="JFBT01000001">
    <property type="protein sequence ID" value="EXG81786.1"/>
    <property type="molecule type" value="Genomic_DNA"/>
</dbReference>
<dbReference type="InterPro" id="IPR001672">
    <property type="entry name" value="G6P_Isomerase"/>
</dbReference>
<dbReference type="AlphaFoldDB" id="A0A011AIG8"/>
<comment type="function">
    <text evidence="8">Catalyzes the reversible isomerization of glucose-6-phosphate to fructose-6-phosphate.</text>
</comment>
<dbReference type="EC" id="5.3.1.9" evidence="8"/>
<evidence type="ECO:0000256" key="1">
    <source>
        <dbReference type="ARBA" id="ARBA00004926"/>
    </source>
</evidence>
<dbReference type="InterPro" id="IPR018189">
    <property type="entry name" value="Phosphoglucose_isomerase_CS"/>
</dbReference>
<dbReference type="PANTHER" id="PTHR11469:SF1">
    <property type="entry name" value="GLUCOSE-6-PHOSPHATE ISOMERASE"/>
    <property type="match status" value="1"/>
</dbReference>
<dbReference type="RefSeq" id="WP_035851228.1">
    <property type="nucleotide sequence ID" value="NZ_KK073874.1"/>
</dbReference>
<keyword evidence="5 8" id="KW-0324">Glycolysis</keyword>
<evidence type="ECO:0000313" key="10">
    <source>
        <dbReference type="EMBL" id="EXG81786.1"/>
    </source>
</evidence>
<comment type="pathway">
    <text evidence="8">Carbohydrate biosynthesis; gluconeogenesis.</text>
</comment>
<dbReference type="CDD" id="cd05015">
    <property type="entry name" value="SIS_PGI_1"/>
    <property type="match status" value="1"/>
</dbReference>
<feature type="active site" evidence="8">
    <location>
        <position position="508"/>
    </location>
</feature>
<evidence type="ECO:0000256" key="9">
    <source>
        <dbReference type="RuleBase" id="RU000612"/>
    </source>
</evidence>
<evidence type="ECO:0000256" key="4">
    <source>
        <dbReference type="ARBA" id="ARBA00022490"/>
    </source>
</evidence>
<dbReference type="InterPro" id="IPR023096">
    <property type="entry name" value="G6P_Isomerase_C"/>
</dbReference>
<dbReference type="CDD" id="cd05016">
    <property type="entry name" value="SIS_PGI_2"/>
    <property type="match status" value="1"/>
</dbReference>
<dbReference type="GO" id="GO:0004347">
    <property type="term" value="F:glucose-6-phosphate isomerase activity"/>
    <property type="evidence" value="ECO:0007669"/>
    <property type="project" value="UniProtKB-UniRule"/>
</dbReference>
<protein>
    <recommendedName>
        <fullName evidence="8">Glucose-6-phosphate isomerase</fullName>
        <shortName evidence="8">GPI</shortName>
        <ecNumber evidence="8">5.3.1.9</ecNumber>
    </recommendedName>
    <alternativeName>
        <fullName evidence="8">Phosphoglucose isomerase</fullName>
        <shortName evidence="8">PGI</shortName>
    </alternativeName>
    <alternativeName>
        <fullName evidence="8">Phosphohexose isomerase</fullName>
        <shortName evidence="8">PHI</shortName>
    </alternativeName>
</protein>
<comment type="pathway">
    <text evidence="1 8 9">Carbohydrate degradation; glycolysis; D-glyceraldehyde 3-phosphate and glycerone phosphate from D-glucose: step 2/4.</text>
</comment>
<comment type="subcellular location">
    <subcellularLocation>
        <location evidence="8">Cytoplasm</location>
    </subcellularLocation>
</comment>
<dbReference type="GO" id="GO:0005829">
    <property type="term" value="C:cytosol"/>
    <property type="evidence" value="ECO:0007669"/>
    <property type="project" value="TreeGrafter"/>
</dbReference>
<dbReference type="InterPro" id="IPR035476">
    <property type="entry name" value="SIS_PGI_1"/>
</dbReference>
<dbReference type="GO" id="GO:0097367">
    <property type="term" value="F:carbohydrate derivative binding"/>
    <property type="evidence" value="ECO:0007669"/>
    <property type="project" value="InterPro"/>
</dbReference>
<keyword evidence="11" id="KW-1185">Reference proteome</keyword>
<sequence>MSPKTVEIDATPEWAAAAEHAARLRDTHLRDLFAADADRAGRLTVEAAGLVADYSKHRVDAAALEALFALARAADVEGHRDAMLRGEKINTTEDRAVLHTALRAPRDASIVVDGEDVVPLVHEVLDRMAAFSDRVRGGEWTGSTGRRIRTVVNIGIGGSDLGPRMAYQALEPYADPEIACRFVSNVDGDDLASNLKGLDAEQTLFIVASKTFTTLETMTNARAARDWLVDQLGEKADVAKHFVAVSTNLGEVEKFGIDPANTFGFWDWVGGRYSFDSAIGLSLMVAIGPSGFRELLEGMRAVDEHFASAPLEQNLPVIMGVLGVWYREFFDAQSHAVLPYAHYLSRFTDYLQQLDMESNGKRVRRDGTPVGYQTGPIVWGTPGTNGQHAYYQLIHQGTTLIPADFIAFLHPADEVGDQHDLLTANVLAQAEALAFGKTAEQVAAEGVAPELVPHRTFPGNHPSTTFVVEKLTPRTLGALVALYEHKVFVQGAIWQINSFDQWGVELGKALAQRIVPELSTDSELSHDSSTNALIRRYRAARRS</sequence>
<dbReference type="InterPro" id="IPR046348">
    <property type="entry name" value="SIS_dom_sf"/>
</dbReference>
<dbReference type="PRINTS" id="PR00662">
    <property type="entry name" value="G6PISOMERASE"/>
</dbReference>
<dbReference type="PROSITE" id="PS00174">
    <property type="entry name" value="P_GLUCOSE_ISOMERASE_2"/>
    <property type="match status" value="1"/>
</dbReference>
<evidence type="ECO:0000256" key="7">
    <source>
        <dbReference type="ARBA" id="ARBA00029321"/>
    </source>
</evidence>
<proteinExistence type="inferred from homology"/>
<keyword evidence="4 8" id="KW-0963">Cytoplasm</keyword>
<dbReference type="OrthoDB" id="140919at2"/>
<dbReference type="UniPathway" id="UPA00109">
    <property type="reaction ID" value="UER00181"/>
</dbReference>
<organism evidence="10 11">
    <name type="scientific">Cryptosporangium arvum DSM 44712</name>
    <dbReference type="NCBI Taxonomy" id="927661"/>
    <lineage>
        <taxon>Bacteria</taxon>
        <taxon>Bacillati</taxon>
        <taxon>Actinomycetota</taxon>
        <taxon>Actinomycetes</taxon>
        <taxon>Cryptosporangiales</taxon>
        <taxon>Cryptosporangiaceae</taxon>
        <taxon>Cryptosporangium</taxon>
    </lineage>
</organism>
<dbReference type="GO" id="GO:0006096">
    <property type="term" value="P:glycolytic process"/>
    <property type="evidence" value="ECO:0007669"/>
    <property type="project" value="UniProtKB-UniRule"/>
</dbReference>
<comment type="caution">
    <text evidence="10">The sequence shown here is derived from an EMBL/GenBank/DDBJ whole genome shotgun (WGS) entry which is preliminary data.</text>
</comment>
<evidence type="ECO:0000256" key="2">
    <source>
        <dbReference type="ARBA" id="ARBA00006604"/>
    </source>
</evidence>
<dbReference type="SUPFAM" id="SSF53697">
    <property type="entry name" value="SIS domain"/>
    <property type="match status" value="1"/>
</dbReference>
<dbReference type="FunFam" id="1.10.1390.10:FF:000001">
    <property type="entry name" value="Glucose-6-phosphate isomerase"/>
    <property type="match status" value="1"/>
</dbReference>
<dbReference type="Pfam" id="PF00342">
    <property type="entry name" value="PGI"/>
    <property type="match status" value="1"/>
</dbReference>
<name>A0A011AIG8_9ACTN</name>
<gene>
    <name evidence="8" type="primary">pgi</name>
    <name evidence="10" type="ORF">CryarDRAFT_2906</name>
</gene>
<dbReference type="Gene3D" id="1.10.1390.10">
    <property type="match status" value="1"/>
</dbReference>